<dbReference type="InterPro" id="IPR023198">
    <property type="entry name" value="PGP-like_dom2"/>
</dbReference>
<dbReference type="Proteomes" id="UP001199424">
    <property type="component" value="Unassembled WGS sequence"/>
</dbReference>
<sequence>MFKDSEKIRAAIFDVDGTLLNSTPMWNKLTFAFAEKMGIAAPDDLFRTLNSLSLEQCAAYYHDVLHVEGTVEEIHEGIIALAREGYAKEVPEITGAAAFLKALSERHIPAAVATASDIASLRPAFDRLDMSPYISVIESCTTIGKSKEHPDIYLKCAADLKAAPHETVVFEDALYAAKTAKAAGFSVIGVLSEAVEEGDRIALQKLCDRCITDYTALLGELLPPEDR</sequence>
<protein>
    <submittedName>
        <fullName evidence="1">HAD family phosphatase</fullName>
    </submittedName>
</protein>
<dbReference type="InterPro" id="IPR006439">
    <property type="entry name" value="HAD-SF_hydro_IA"/>
</dbReference>
<dbReference type="PANTHER" id="PTHR18901">
    <property type="entry name" value="2-DEOXYGLUCOSE-6-PHOSPHATE PHOSPHATASE 2"/>
    <property type="match status" value="1"/>
</dbReference>
<dbReference type="InterPro" id="IPR036412">
    <property type="entry name" value="HAD-like_sf"/>
</dbReference>
<dbReference type="PROSITE" id="PS01228">
    <property type="entry name" value="COF_1"/>
    <property type="match status" value="1"/>
</dbReference>
<dbReference type="SFLD" id="SFLDS00003">
    <property type="entry name" value="Haloacid_Dehalogenase"/>
    <property type="match status" value="1"/>
</dbReference>
<dbReference type="CDD" id="cd07505">
    <property type="entry name" value="HAD_BPGM-like"/>
    <property type="match status" value="1"/>
</dbReference>
<dbReference type="InterPro" id="IPR023214">
    <property type="entry name" value="HAD_sf"/>
</dbReference>
<accession>A0AAE3DFV4</accession>
<evidence type="ECO:0000313" key="2">
    <source>
        <dbReference type="Proteomes" id="UP001199424"/>
    </source>
</evidence>
<comment type="caution">
    <text evidence="1">The sequence shown here is derived from an EMBL/GenBank/DDBJ whole genome shotgun (WGS) entry which is preliminary data.</text>
</comment>
<dbReference type="SFLD" id="SFLDG01129">
    <property type="entry name" value="C1.5:_HAD__Beta-PGM__Phosphata"/>
    <property type="match status" value="1"/>
</dbReference>
<gene>
    <name evidence="1" type="ORF">LKD31_07655</name>
</gene>
<dbReference type="Pfam" id="PF13419">
    <property type="entry name" value="HAD_2"/>
    <property type="match status" value="1"/>
</dbReference>
<dbReference type="AlphaFoldDB" id="A0AAE3DFV4"/>
<dbReference type="NCBIfam" id="TIGR01509">
    <property type="entry name" value="HAD-SF-IA-v3"/>
    <property type="match status" value="1"/>
</dbReference>
<organism evidence="1 2">
    <name type="scientific">Hominenteromicrobium mulieris</name>
    <dbReference type="NCBI Taxonomy" id="2885357"/>
    <lineage>
        <taxon>Bacteria</taxon>
        <taxon>Bacillati</taxon>
        <taxon>Bacillota</taxon>
        <taxon>Clostridia</taxon>
        <taxon>Eubacteriales</taxon>
        <taxon>Oscillospiraceae</taxon>
        <taxon>Hominenteromicrobium</taxon>
    </lineage>
</organism>
<dbReference type="RefSeq" id="WP_308449248.1">
    <property type="nucleotide sequence ID" value="NZ_JAJEQC010000006.1"/>
</dbReference>
<name>A0AAE3DFV4_9FIRM</name>
<keyword evidence="2" id="KW-1185">Reference proteome</keyword>
<evidence type="ECO:0000313" key="1">
    <source>
        <dbReference type="EMBL" id="MCC2136891.1"/>
    </source>
</evidence>
<dbReference type="PANTHER" id="PTHR18901:SF38">
    <property type="entry name" value="PSEUDOURIDINE-5'-PHOSPHATASE"/>
    <property type="match status" value="1"/>
</dbReference>
<dbReference type="Gene3D" id="3.40.50.1000">
    <property type="entry name" value="HAD superfamily/HAD-like"/>
    <property type="match status" value="1"/>
</dbReference>
<dbReference type="SUPFAM" id="SSF56784">
    <property type="entry name" value="HAD-like"/>
    <property type="match status" value="1"/>
</dbReference>
<reference evidence="1" key="1">
    <citation type="submission" date="2021-10" db="EMBL/GenBank/DDBJ databases">
        <title>Anaerobic single-cell dispensing facilitates the cultivation of human gut bacteria.</title>
        <authorList>
            <person name="Afrizal A."/>
        </authorList>
    </citation>
    <scope>NUCLEOTIDE SEQUENCE</scope>
    <source>
        <strain evidence="1">CLA-AA-H250</strain>
    </source>
</reference>
<proteinExistence type="predicted"/>
<dbReference type="Gene3D" id="1.10.150.240">
    <property type="entry name" value="Putative phosphatase, domain 2"/>
    <property type="match status" value="1"/>
</dbReference>
<dbReference type="GO" id="GO:0016791">
    <property type="term" value="F:phosphatase activity"/>
    <property type="evidence" value="ECO:0007669"/>
    <property type="project" value="TreeGrafter"/>
</dbReference>
<dbReference type="InterPro" id="IPR041492">
    <property type="entry name" value="HAD_2"/>
</dbReference>
<dbReference type="EMBL" id="JAJEQC010000006">
    <property type="protein sequence ID" value="MCC2136891.1"/>
    <property type="molecule type" value="Genomic_DNA"/>
</dbReference>